<accession>A0A0S6UGC0</accession>
<evidence type="ECO:0000313" key="9">
    <source>
        <dbReference type="EMBL" id="GAF27016.1"/>
    </source>
</evidence>
<evidence type="ECO:0000256" key="8">
    <source>
        <dbReference type="SAM" id="Phobius"/>
    </source>
</evidence>
<feature type="transmembrane region" description="Helical" evidence="8">
    <location>
        <begin position="54"/>
        <end position="72"/>
    </location>
</feature>
<gene>
    <name evidence="9" type="ORF">MTY_2357</name>
</gene>
<comment type="similarity">
    <text evidence="2">Belongs to the AzlC family.</text>
</comment>
<evidence type="ECO:0000256" key="7">
    <source>
        <dbReference type="ARBA" id="ARBA00023136"/>
    </source>
</evidence>
<dbReference type="PANTHER" id="PTHR34979:SF1">
    <property type="entry name" value="INNER MEMBRANE PROTEIN YGAZ"/>
    <property type="match status" value="1"/>
</dbReference>
<evidence type="ECO:0000256" key="6">
    <source>
        <dbReference type="ARBA" id="ARBA00022989"/>
    </source>
</evidence>
<dbReference type="AlphaFoldDB" id="A0A0S6UGC0"/>
<dbReference type="Proteomes" id="UP000063718">
    <property type="component" value="Unassembled WGS sequence"/>
</dbReference>
<dbReference type="Pfam" id="PF03591">
    <property type="entry name" value="AzlC"/>
    <property type="match status" value="1"/>
</dbReference>
<evidence type="ECO:0000256" key="1">
    <source>
        <dbReference type="ARBA" id="ARBA00004651"/>
    </source>
</evidence>
<keyword evidence="5 8" id="KW-0812">Transmembrane</keyword>
<name>A0A0S6UGC0_NEOTH</name>
<keyword evidence="4" id="KW-1003">Cell membrane</keyword>
<protein>
    <submittedName>
        <fullName evidence="9">Predicted branched-chain amino acid permease</fullName>
    </submittedName>
</protein>
<proteinExistence type="inferred from homology"/>
<organism evidence="9">
    <name type="scientific">Moorella thermoacetica Y72</name>
    <dbReference type="NCBI Taxonomy" id="1325331"/>
    <lineage>
        <taxon>Bacteria</taxon>
        <taxon>Bacillati</taxon>
        <taxon>Bacillota</taxon>
        <taxon>Clostridia</taxon>
        <taxon>Neomoorellales</taxon>
        <taxon>Neomoorellaceae</taxon>
        <taxon>Neomoorella</taxon>
    </lineage>
</organism>
<keyword evidence="6 8" id="KW-1133">Transmembrane helix</keyword>
<evidence type="ECO:0000256" key="2">
    <source>
        <dbReference type="ARBA" id="ARBA00010735"/>
    </source>
</evidence>
<sequence>MLPEGDGYITTGLTLNGAYYKIEQVRRGLLVHPQAEASTLEENFSFYFTQGFRAALPIVLGYLPLGFAYGVLAREAGFSLWETVLLSVFLYAGSGQFIAVSLFSNGVALAAIIFTVFLVNLRHLLFSASFVPHLRRFKPAVLALLAAEITDETFAVAISHYADHDPRLPYHFGLHLTAHSSWVLASLLGGLAGNLIGDPARFGFNFALPAMFIILLVMQLKDKKTLLVAGLAAVFSVAIALVWPGNWNIILATVLAATLGVILEPWTGKS</sequence>
<keyword evidence="7 8" id="KW-0472">Membrane</keyword>
<dbReference type="EMBL" id="DF238840">
    <property type="protein sequence ID" value="GAF27016.1"/>
    <property type="molecule type" value="Genomic_DNA"/>
</dbReference>
<feature type="transmembrane region" description="Helical" evidence="8">
    <location>
        <begin position="202"/>
        <end position="218"/>
    </location>
</feature>
<dbReference type="GO" id="GO:1903785">
    <property type="term" value="P:L-valine transmembrane transport"/>
    <property type="evidence" value="ECO:0007669"/>
    <property type="project" value="TreeGrafter"/>
</dbReference>
<feature type="transmembrane region" description="Helical" evidence="8">
    <location>
        <begin position="225"/>
        <end position="243"/>
    </location>
</feature>
<feature type="transmembrane region" description="Helical" evidence="8">
    <location>
        <begin position="84"/>
        <end position="103"/>
    </location>
</feature>
<feature type="transmembrane region" description="Helical" evidence="8">
    <location>
        <begin position="249"/>
        <end position="267"/>
    </location>
</feature>
<dbReference type="GO" id="GO:0005886">
    <property type="term" value="C:plasma membrane"/>
    <property type="evidence" value="ECO:0007669"/>
    <property type="project" value="UniProtKB-SubCell"/>
</dbReference>
<reference evidence="9" key="1">
    <citation type="journal article" date="2014" name="Gene">
        <title>Genome-guided analysis of transformation efficiency and carbon dioxide assimilation by Moorella thermoacetica Y72.</title>
        <authorList>
            <person name="Tsukahara K."/>
            <person name="Kita A."/>
            <person name="Nakashimada Y."/>
            <person name="Hoshino T."/>
            <person name="Murakami K."/>
        </authorList>
    </citation>
    <scope>NUCLEOTIDE SEQUENCE [LARGE SCALE GENOMIC DNA]</scope>
    <source>
        <strain evidence="9">Y72</strain>
    </source>
</reference>
<dbReference type="PANTHER" id="PTHR34979">
    <property type="entry name" value="INNER MEMBRANE PROTEIN YGAZ"/>
    <property type="match status" value="1"/>
</dbReference>
<feature type="transmembrane region" description="Helical" evidence="8">
    <location>
        <begin position="109"/>
        <end position="131"/>
    </location>
</feature>
<comment type="subcellular location">
    <subcellularLocation>
        <location evidence="1">Cell membrane</location>
        <topology evidence="1">Multi-pass membrane protein</topology>
    </subcellularLocation>
</comment>
<feature type="transmembrane region" description="Helical" evidence="8">
    <location>
        <begin position="176"/>
        <end position="196"/>
    </location>
</feature>
<evidence type="ECO:0000256" key="4">
    <source>
        <dbReference type="ARBA" id="ARBA00022475"/>
    </source>
</evidence>
<keyword evidence="3" id="KW-0813">Transport</keyword>
<evidence type="ECO:0000256" key="5">
    <source>
        <dbReference type="ARBA" id="ARBA00022692"/>
    </source>
</evidence>
<evidence type="ECO:0000256" key="3">
    <source>
        <dbReference type="ARBA" id="ARBA00022448"/>
    </source>
</evidence>
<dbReference type="InterPro" id="IPR011606">
    <property type="entry name" value="Brnchd-chn_aa_trnsp_permease"/>
</dbReference>